<evidence type="ECO:0000313" key="3">
    <source>
        <dbReference type="Proteomes" id="UP000821837"/>
    </source>
</evidence>
<dbReference type="AlphaFoldDB" id="A0A9D4Q2J3"/>
<keyword evidence="3" id="KW-1185">Reference proteome</keyword>
<feature type="region of interest" description="Disordered" evidence="1">
    <location>
        <begin position="1"/>
        <end position="72"/>
    </location>
</feature>
<organism evidence="2 3">
    <name type="scientific">Rhipicephalus sanguineus</name>
    <name type="common">Brown dog tick</name>
    <name type="synonym">Ixodes sanguineus</name>
    <dbReference type="NCBI Taxonomy" id="34632"/>
    <lineage>
        <taxon>Eukaryota</taxon>
        <taxon>Metazoa</taxon>
        <taxon>Ecdysozoa</taxon>
        <taxon>Arthropoda</taxon>
        <taxon>Chelicerata</taxon>
        <taxon>Arachnida</taxon>
        <taxon>Acari</taxon>
        <taxon>Parasitiformes</taxon>
        <taxon>Ixodida</taxon>
        <taxon>Ixodoidea</taxon>
        <taxon>Ixodidae</taxon>
        <taxon>Rhipicephalinae</taxon>
        <taxon>Rhipicephalus</taxon>
        <taxon>Rhipicephalus</taxon>
    </lineage>
</organism>
<reference evidence="2" key="1">
    <citation type="journal article" date="2020" name="Cell">
        <title>Large-Scale Comparative Analyses of Tick Genomes Elucidate Their Genetic Diversity and Vector Capacities.</title>
        <authorList>
            <consortium name="Tick Genome and Microbiome Consortium (TIGMIC)"/>
            <person name="Jia N."/>
            <person name="Wang J."/>
            <person name="Shi W."/>
            <person name="Du L."/>
            <person name="Sun Y."/>
            <person name="Zhan W."/>
            <person name="Jiang J.F."/>
            <person name="Wang Q."/>
            <person name="Zhang B."/>
            <person name="Ji P."/>
            <person name="Bell-Sakyi L."/>
            <person name="Cui X.M."/>
            <person name="Yuan T.T."/>
            <person name="Jiang B.G."/>
            <person name="Yang W.F."/>
            <person name="Lam T.T."/>
            <person name="Chang Q.C."/>
            <person name="Ding S.J."/>
            <person name="Wang X.J."/>
            <person name="Zhu J.G."/>
            <person name="Ruan X.D."/>
            <person name="Zhao L."/>
            <person name="Wei J.T."/>
            <person name="Ye R.Z."/>
            <person name="Que T.C."/>
            <person name="Du C.H."/>
            <person name="Zhou Y.H."/>
            <person name="Cheng J.X."/>
            <person name="Dai P.F."/>
            <person name="Guo W.B."/>
            <person name="Han X.H."/>
            <person name="Huang E.J."/>
            <person name="Li L.F."/>
            <person name="Wei W."/>
            <person name="Gao Y.C."/>
            <person name="Liu J.Z."/>
            <person name="Shao H.Z."/>
            <person name="Wang X."/>
            <person name="Wang C.C."/>
            <person name="Yang T.C."/>
            <person name="Huo Q.B."/>
            <person name="Li W."/>
            <person name="Chen H.Y."/>
            <person name="Chen S.E."/>
            <person name="Zhou L.G."/>
            <person name="Ni X.B."/>
            <person name="Tian J.H."/>
            <person name="Sheng Y."/>
            <person name="Liu T."/>
            <person name="Pan Y.S."/>
            <person name="Xia L.Y."/>
            <person name="Li J."/>
            <person name="Zhao F."/>
            <person name="Cao W.C."/>
        </authorList>
    </citation>
    <scope>NUCLEOTIDE SEQUENCE</scope>
    <source>
        <strain evidence="2">Rsan-2018</strain>
    </source>
</reference>
<protein>
    <submittedName>
        <fullName evidence="2">Uncharacterized protein</fullName>
    </submittedName>
</protein>
<dbReference type="EMBL" id="JABSTV010001249">
    <property type="protein sequence ID" value="KAH7962830.1"/>
    <property type="molecule type" value="Genomic_DNA"/>
</dbReference>
<reference evidence="2" key="2">
    <citation type="submission" date="2021-09" db="EMBL/GenBank/DDBJ databases">
        <authorList>
            <person name="Jia N."/>
            <person name="Wang J."/>
            <person name="Shi W."/>
            <person name="Du L."/>
            <person name="Sun Y."/>
            <person name="Zhan W."/>
            <person name="Jiang J."/>
            <person name="Wang Q."/>
            <person name="Zhang B."/>
            <person name="Ji P."/>
            <person name="Sakyi L.B."/>
            <person name="Cui X."/>
            <person name="Yuan T."/>
            <person name="Jiang B."/>
            <person name="Yang W."/>
            <person name="Lam T.T.-Y."/>
            <person name="Chang Q."/>
            <person name="Ding S."/>
            <person name="Wang X."/>
            <person name="Zhu J."/>
            <person name="Ruan X."/>
            <person name="Zhao L."/>
            <person name="Wei J."/>
            <person name="Que T."/>
            <person name="Du C."/>
            <person name="Cheng J."/>
            <person name="Dai P."/>
            <person name="Han X."/>
            <person name="Huang E."/>
            <person name="Gao Y."/>
            <person name="Liu J."/>
            <person name="Shao H."/>
            <person name="Ye R."/>
            <person name="Li L."/>
            <person name="Wei W."/>
            <person name="Wang X."/>
            <person name="Wang C."/>
            <person name="Huo Q."/>
            <person name="Li W."/>
            <person name="Guo W."/>
            <person name="Chen H."/>
            <person name="Chen S."/>
            <person name="Zhou L."/>
            <person name="Zhou L."/>
            <person name="Ni X."/>
            <person name="Tian J."/>
            <person name="Zhou Y."/>
            <person name="Sheng Y."/>
            <person name="Liu T."/>
            <person name="Pan Y."/>
            <person name="Xia L."/>
            <person name="Li J."/>
            <person name="Zhao F."/>
            <person name="Cao W."/>
        </authorList>
    </citation>
    <scope>NUCLEOTIDE SEQUENCE</scope>
    <source>
        <strain evidence="2">Rsan-2018</strain>
        <tissue evidence="2">Larvae</tissue>
    </source>
</reference>
<evidence type="ECO:0000256" key="1">
    <source>
        <dbReference type="SAM" id="MobiDB-lite"/>
    </source>
</evidence>
<name>A0A9D4Q2J3_RHISA</name>
<dbReference type="Proteomes" id="UP000821837">
    <property type="component" value="Chromosome 3"/>
</dbReference>
<evidence type="ECO:0000313" key="2">
    <source>
        <dbReference type="EMBL" id="KAH7962830.1"/>
    </source>
</evidence>
<accession>A0A9D4Q2J3</accession>
<comment type="caution">
    <text evidence="2">The sequence shown here is derived from an EMBL/GenBank/DDBJ whole genome shotgun (WGS) entry which is preliminary data.</text>
</comment>
<proteinExistence type="predicted"/>
<sequence length="72" mass="7546">MSSEHGEQLAATRQANRAGSVHAGSPKRMPLCHQSPPNRRARATTTSDAAEHDNGIMSATTSSAPGRYGDSI</sequence>
<gene>
    <name evidence="2" type="ORF">HPB52_018112</name>
</gene>